<keyword evidence="2 3" id="KW-0233">DNA recombination</keyword>
<comment type="function">
    <text evidence="3">With LigD forms a non-homologous end joining (NHEJ) DNA repair enzyme, which repairs dsDNA breaks with reduced fidelity. Binds linear dsDNA with 5'- and 3'- overhangs but not closed circular dsDNA nor ssDNA. Recruits and stimulates the ligase activity of LigD.</text>
</comment>
<comment type="caution">
    <text evidence="6">The sequence shown here is derived from an EMBL/GenBank/DDBJ whole genome shotgun (WGS) entry which is preliminary data.</text>
</comment>
<keyword evidence="1 3" id="KW-0238">DNA-binding</keyword>
<dbReference type="InterPro" id="IPR016194">
    <property type="entry name" value="SPOC-like_C_dom_sf"/>
</dbReference>
<evidence type="ECO:0000256" key="4">
    <source>
        <dbReference type="SAM" id="MobiDB-lite"/>
    </source>
</evidence>
<comment type="similarity">
    <text evidence="3">Belongs to the prokaryotic Ku family.</text>
</comment>
<dbReference type="HAMAP" id="MF_01875">
    <property type="entry name" value="Prokaryotic_Ku"/>
    <property type="match status" value="1"/>
</dbReference>
<proteinExistence type="inferred from homology"/>
<keyword evidence="3" id="KW-0227">DNA damage</keyword>
<sequence>MAARSIWSGTLTFGLVNVPVRLYSATKQQDVSFHQFEEGTNERIRYKRVAEGSDREVEYEDIVKGYELSNGKHVMLTQDDLEAADPGRSRSIEITDFVELAEIDPIYYEKSYYLGPGPDGDKSYALLFKAMEDSELAAVAVFIMRGKQYLAVIRPADRVLILETLFFADEVRDPSDVMDDLPRIGKVSSKELKTAGSLIQQLTTPWKPEQYHDTYRESVLAIVKRKSKGEEIEVEEETSDAEVVDLMEALEQSLARAKGRKTGAKKTAKKAPAEKKTAAKKSAKKKSTRKAS</sequence>
<evidence type="ECO:0000259" key="5">
    <source>
        <dbReference type="SMART" id="SM00559"/>
    </source>
</evidence>
<dbReference type="EMBL" id="JBHRZH010000006">
    <property type="protein sequence ID" value="MFC3761048.1"/>
    <property type="molecule type" value="Genomic_DNA"/>
</dbReference>
<dbReference type="SUPFAM" id="SSF100939">
    <property type="entry name" value="SPOC domain-like"/>
    <property type="match status" value="1"/>
</dbReference>
<name>A0ABV7YA59_9ACTN</name>
<keyword evidence="7" id="KW-1185">Reference proteome</keyword>
<dbReference type="Proteomes" id="UP001595699">
    <property type="component" value="Unassembled WGS sequence"/>
</dbReference>
<comment type="subunit">
    <text evidence="3">Homodimer. Interacts with LigD.</text>
</comment>
<dbReference type="Pfam" id="PF02735">
    <property type="entry name" value="Ku"/>
    <property type="match status" value="1"/>
</dbReference>
<keyword evidence="3" id="KW-0234">DNA repair</keyword>
<feature type="compositionally biased region" description="Basic residues" evidence="4">
    <location>
        <begin position="278"/>
        <end position="292"/>
    </location>
</feature>
<dbReference type="NCBIfam" id="TIGR02772">
    <property type="entry name" value="Ku_bact"/>
    <property type="match status" value="1"/>
</dbReference>
<evidence type="ECO:0000256" key="2">
    <source>
        <dbReference type="ARBA" id="ARBA00023172"/>
    </source>
</evidence>
<dbReference type="InterPro" id="IPR006164">
    <property type="entry name" value="DNA_bd_Ku70/Ku80"/>
</dbReference>
<reference evidence="7" key="1">
    <citation type="journal article" date="2019" name="Int. J. Syst. Evol. Microbiol.">
        <title>The Global Catalogue of Microorganisms (GCM) 10K type strain sequencing project: providing services to taxonomists for standard genome sequencing and annotation.</title>
        <authorList>
            <consortium name="The Broad Institute Genomics Platform"/>
            <consortium name="The Broad Institute Genome Sequencing Center for Infectious Disease"/>
            <person name="Wu L."/>
            <person name="Ma J."/>
        </authorList>
    </citation>
    <scope>NUCLEOTIDE SEQUENCE [LARGE SCALE GENOMIC DNA]</scope>
    <source>
        <strain evidence="7">CGMCC 4.7241</strain>
    </source>
</reference>
<dbReference type="CDD" id="cd00789">
    <property type="entry name" value="KU_like"/>
    <property type="match status" value="1"/>
</dbReference>
<dbReference type="PANTHER" id="PTHR41251">
    <property type="entry name" value="NON-HOMOLOGOUS END JOINING PROTEIN KU"/>
    <property type="match status" value="1"/>
</dbReference>
<dbReference type="PANTHER" id="PTHR41251:SF1">
    <property type="entry name" value="NON-HOMOLOGOUS END JOINING PROTEIN KU"/>
    <property type="match status" value="1"/>
</dbReference>
<gene>
    <name evidence="3" type="primary">ku</name>
    <name evidence="6" type="ORF">ACFOUW_09360</name>
</gene>
<evidence type="ECO:0000313" key="7">
    <source>
        <dbReference type="Proteomes" id="UP001595699"/>
    </source>
</evidence>
<evidence type="ECO:0000313" key="6">
    <source>
        <dbReference type="EMBL" id="MFC3761048.1"/>
    </source>
</evidence>
<evidence type="ECO:0000256" key="3">
    <source>
        <dbReference type="HAMAP-Rule" id="MF_01875"/>
    </source>
</evidence>
<protein>
    <recommendedName>
        <fullName evidence="3">Non-homologous end joining protein Ku</fullName>
    </recommendedName>
</protein>
<feature type="domain" description="Ku" evidence="5">
    <location>
        <begin position="54"/>
        <end position="182"/>
    </location>
</feature>
<feature type="compositionally biased region" description="Basic residues" evidence="4">
    <location>
        <begin position="257"/>
        <end position="269"/>
    </location>
</feature>
<dbReference type="RefSeq" id="WP_205117272.1">
    <property type="nucleotide sequence ID" value="NZ_JAFBCM010000001.1"/>
</dbReference>
<accession>A0ABV7YA59</accession>
<dbReference type="Gene3D" id="2.40.290.10">
    <property type="match status" value="1"/>
</dbReference>
<dbReference type="PIRSF" id="PIRSF006493">
    <property type="entry name" value="Prok_Ku"/>
    <property type="match status" value="1"/>
</dbReference>
<organism evidence="6 7">
    <name type="scientific">Tenggerimyces flavus</name>
    <dbReference type="NCBI Taxonomy" id="1708749"/>
    <lineage>
        <taxon>Bacteria</taxon>
        <taxon>Bacillati</taxon>
        <taxon>Actinomycetota</taxon>
        <taxon>Actinomycetes</taxon>
        <taxon>Propionibacteriales</taxon>
        <taxon>Nocardioidaceae</taxon>
        <taxon>Tenggerimyces</taxon>
    </lineage>
</organism>
<dbReference type="InterPro" id="IPR009187">
    <property type="entry name" value="Prok_Ku"/>
</dbReference>
<evidence type="ECO:0000256" key="1">
    <source>
        <dbReference type="ARBA" id="ARBA00023125"/>
    </source>
</evidence>
<feature type="region of interest" description="Disordered" evidence="4">
    <location>
        <begin position="255"/>
        <end position="292"/>
    </location>
</feature>
<dbReference type="SMART" id="SM00559">
    <property type="entry name" value="Ku78"/>
    <property type="match status" value="1"/>
</dbReference>